<reference evidence="2" key="1">
    <citation type="submission" date="2018-09" db="EMBL/GenBank/DDBJ databases">
        <authorList>
            <person name="Livingstone P.G."/>
            <person name="Whitworth D.E."/>
        </authorList>
    </citation>
    <scope>NUCLEOTIDE SEQUENCE [LARGE SCALE GENOMIC DNA]</scope>
    <source>
        <strain evidence="2">CA040B</strain>
    </source>
</reference>
<dbReference type="Proteomes" id="UP000273405">
    <property type="component" value="Unassembled WGS sequence"/>
</dbReference>
<comment type="caution">
    <text evidence="1">The sequence shown here is derived from an EMBL/GenBank/DDBJ whole genome shotgun (WGS) entry which is preliminary data.</text>
</comment>
<evidence type="ECO:0000313" key="2">
    <source>
        <dbReference type="Proteomes" id="UP000273405"/>
    </source>
</evidence>
<accession>A0A3A8NJ56</accession>
<dbReference type="EMBL" id="RAWG01000057">
    <property type="protein sequence ID" value="RKH44023.1"/>
    <property type="molecule type" value="Genomic_DNA"/>
</dbReference>
<protein>
    <submittedName>
        <fullName evidence="1">Uncharacterized protein</fullName>
    </submittedName>
</protein>
<name>A0A3A8NJ56_9BACT</name>
<dbReference type="AlphaFoldDB" id="A0A3A8NJ56"/>
<dbReference type="OrthoDB" id="480006at2"/>
<keyword evidence="2" id="KW-1185">Reference proteome</keyword>
<gene>
    <name evidence="1" type="ORF">D7X12_11705</name>
</gene>
<organism evidence="1 2">
    <name type="scientific">Corallococcus sicarius</name>
    <dbReference type="NCBI Taxonomy" id="2316726"/>
    <lineage>
        <taxon>Bacteria</taxon>
        <taxon>Pseudomonadati</taxon>
        <taxon>Myxococcota</taxon>
        <taxon>Myxococcia</taxon>
        <taxon>Myxococcales</taxon>
        <taxon>Cystobacterineae</taxon>
        <taxon>Myxococcaceae</taxon>
        <taxon>Corallococcus</taxon>
    </lineage>
</organism>
<evidence type="ECO:0000313" key="1">
    <source>
        <dbReference type="EMBL" id="RKH44023.1"/>
    </source>
</evidence>
<sequence length="295" mass="33165">MDNRFSTMAEVRRVLWPDYESPQWADPLRFQQGVAGSLELFFWAWVKFQQVMEEVTGNKVPMFQRVDQAGFTLPLDERVLADADTLLIFGLDHNVTGQEAAPEEIEAVRAFLEREGTCLVIGPHHDVGHSPDLKERALEYAHHGDALVPRQQRFGGYTRSLMKGLGIPVENRWGLRPAVVEGTNRSAPLTVMEELDTRGWLTGVQNFNFHLHLPHYAVTAEDSRSVRVLAKQPIDRTRPHPFTNAGNTEFNALVWLPPGDGRAGDVLVADSTVFSTLFGADESLVRFWKNLATAH</sequence>
<proteinExistence type="predicted"/>